<dbReference type="InterPro" id="IPR013815">
    <property type="entry name" value="ATP_grasp_subdomain_1"/>
</dbReference>
<keyword evidence="3" id="KW-0808">Transferase</keyword>
<dbReference type="SUPFAM" id="SSF52009">
    <property type="entry name" value="Phosphohistidine domain"/>
    <property type="match status" value="1"/>
</dbReference>
<gene>
    <name evidence="3" type="ORF">HNQ57_001101</name>
</gene>
<dbReference type="InterPro" id="IPR036637">
    <property type="entry name" value="Phosphohistidine_dom_sf"/>
</dbReference>
<dbReference type="PANTHER" id="PTHR43615:SF1">
    <property type="entry name" value="PPDK_N DOMAIN-CONTAINING PROTEIN"/>
    <property type="match status" value="1"/>
</dbReference>
<dbReference type="GO" id="GO:0008986">
    <property type="term" value="F:pyruvate, water dikinase activity"/>
    <property type="evidence" value="ECO:0007669"/>
    <property type="project" value="UniProtKB-EC"/>
</dbReference>
<evidence type="ECO:0000313" key="3">
    <source>
        <dbReference type="EMBL" id="MBB5186838.1"/>
    </source>
</evidence>
<dbReference type="EMBL" id="JACHHW010000003">
    <property type="protein sequence ID" value="MBB5186838.1"/>
    <property type="molecule type" value="Genomic_DNA"/>
</dbReference>
<dbReference type="InterPro" id="IPR008279">
    <property type="entry name" value="PEP-util_enz_mobile_dom"/>
</dbReference>
<keyword evidence="4" id="KW-1185">Reference proteome</keyword>
<dbReference type="Proteomes" id="UP000536640">
    <property type="component" value="Unassembled WGS sequence"/>
</dbReference>
<name>A0A840R2H5_9GAMM</name>
<proteinExistence type="predicted"/>
<reference evidence="3 4" key="1">
    <citation type="submission" date="2020-08" db="EMBL/GenBank/DDBJ databases">
        <title>Genomic Encyclopedia of Type Strains, Phase IV (KMG-IV): sequencing the most valuable type-strain genomes for metagenomic binning, comparative biology and taxonomic classification.</title>
        <authorList>
            <person name="Goeker M."/>
        </authorList>
    </citation>
    <scope>NUCLEOTIDE SEQUENCE [LARGE SCALE GENOMIC DNA]</scope>
    <source>
        <strain evidence="3 4">DSM 25701</strain>
    </source>
</reference>
<feature type="domain" description="Pyruvate phosphate dikinase AMP/ATP-binding" evidence="2">
    <location>
        <begin position="54"/>
        <end position="184"/>
    </location>
</feature>
<evidence type="ECO:0000259" key="1">
    <source>
        <dbReference type="Pfam" id="PF00391"/>
    </source>
</evidence>
<dbReference type="InterPro" id="IPR002192">
    <property type="entry name" value="PPDK_AMP/ATP-bd"/>
</dbReference>
<dbReference type="EC" id="2.7.9.2" evidence="3"/>
<dbReference type="InterPro" id="IPR051549">
    <property type="entry name" value="PEP_Utilizing_Enz"/>
</dbReference>
<dbReference type="SUPFAM" id="SSF56059">
    <property type="entry name" value="Glutathione synthetase ATP-binding domain-like"/>
    <property type="match status" value="1"/>
</dbReference>
<dbReference type="AlphaFoldDB" id="A0A840R2H5"/>
<dbReference type="RefSeq" id="WP_184461601.1">
    <property type="nucleotide sequence ID" value="NZ_JACHHW010000003.1"/>
</dbReference>
<keyword evidence="3" id="KW-0670">Pyruvate</keyword>
<dbReference type="Gene3D" id="3.30.470.20">
    <property type="entry name" value="ATP-grasp fold, B domain"/>
    <property type="match status" value="2"/>
</dbReference>
<evidence type="ECO:0000313" key="4">
    <source>
        <dbReference type="Proteomes" id="UP000536640"/>
    </source>
</evidence>
<comment type="caution">
    <text evidence="3">The sequence shown here is derived from an EMBL/GenBank/DDBJ whole genome shotgun (WGS) entry which is preliminary data.</text>
</comment>
<sequence>MGTHFEWIQDIDPQVGEVGGKAAGLRKLIGWGLAIPTGFVIVDARKTLDTATLARYYRAMGGGKVAVRSSALGEDGNDHSFAGLYESILDVEGEDKLVDAVLQCVDSLNSQRAREYRHQHGAHECSMSVVVQRMVDAEAAGVLFSVDPVSGRHDRLVIDAVPGLGEALVSGDETPDHYEYDLDNMLCYQELVGDVATLTAEQRLLLVRQARQAVVAANEPLDMEWAFNKEGELFWLQARPVTTVGSDLNELDTPINPGDVLTRCNIGEMMPGASCPLTFSTTGRAIEHGMQHMHVSYAGRPAITDTWTQVAMCSGKMFLNMTGSAAAGATVLGIDVKSMGLSLCGRIVDELKPPPKRAIFVRLFGMIKMLWYLHRADAVIEEFKQRAKAFQIPVKGSSAELAKALDESKAFFYEAFAVHLQSSTTSGFASNVLQAMISGGQESSPEEEAEAGRLMAGARDVESAVLVDQLDEIVEEISRHHDAQACFVDTTPRVALAWLRGNGSPVGHKFADFLDRHGHRAYRELCVREVCWSDAPETLVATMQASVAARLTRPLSSVRPDVADVSGLSRGLRWIVPKAHNAVRRREATKSLLVDITNRLKRGYRALGNQLVAENKLDDADLVFFFLHDELMAFVRNSSSHEFNRYWNQHTKMRRRALDFQNRLEFEEICVGAPQPIDVRNRSLDIEGQLVGRPVSRGIVEARARVAFSVTEAAAIQPGEILVAPITDVGWTPYFSMIAGLVTDVGSAVSHGAVIAREYGLPAIVNTRYGTKQIKTGDMIRLNADTGVVTIL</sequence>
<keyword evidence="3" id="KW-0418">Kinase</keyword>
<dbReference type="Gene3D" id="3.30.1490.20">
    <property type="entry name" value="ATP-grasp fold, A domain"/>
    <property type="match status" value="1"/>
</dbReference>
<protein>
    <submittedName>
        <fullName evidence="3">Pyruvate,water dikinase</fullName>
        <ecNumber evidence="3">2.7.9.2</ecNumber>
    </submittedName>
</protein>
<accession>A0A840R2H5</accession>
<dbReference type="Pfam" id="PF01326">
    <property type="entry name" value="PPDK_N"/>
    <property type="match status" value="1"/>
</dbReference>
<organism evidence="3 4">
    <name type="scientific">Zhongshania antarctica</name>
    <dbReference type="NCBI Taxonomy" id="641702"/>
    <lineage>
        <taxon>Bacteria</taxon>
        <taxon>Pseudomonadati</taxon>
        <taxon>Pseudomonadota</taxon>
        <taxon>Gammaproteobacteria</taxon>
        <taxon>Cellvibrionales</taxon>
        <taxon>Spongiibacteraceae</taxon>
        <taxon>Zhongshania</taxon>
    </lineage>
</organism>
<evidence type="ECO:0000259" key="2">
    <source>
        <dbReference type="Pfam" id="PF01326"/>
    </source>
</evidence>
<dbReference type="GO" id="GO:0005524">
    <property type="term" value="F:ATP binding"/>
    <property type="evidence" value="ECO:0007669"/>
    <property type="project" value="InterPro"/>
</dbReference>
<dbReference type="Gene3D" id="3.50.30.10">
    <property type="entry name" value="Phosphohistidine domain"/>
    <property type="match status" value="1"/>
</dbReference>
<dbReference type="Pfam" id="PF00391">
    <property type="entry name" value="PEP-utilizers"/>
    <property type="match status" value="1"/>
</dbReference>
<feature type="domain" description="PEP-utilising enzyme mobile" evidence="1">
    <location>
        <begin position="716"/>
        <end position="787"/>
    </location>
</feature>
<dbReference type="PANTHER" id="PTHR43615">
    <property type="entry name" value="PHOSPHOENOLPYRUVATE SYNTHASE-RELATED"/>
    <property type="match status" value="1"/>
</dbReference>